<dbReference type="InterPro" id="IPR023346">
    <property type="entry name" value="Lysozyme-like_dom_sf"/>
</dbReference>
<comment type="caution">
    <text evidence="5">The sequence shown here is derived from an EMBL/GenBank/DDBJ whole genome shotgun (WGS) entry which is preliminary data.</text>
</comment>
<organism evidence="5 6">
    <name type="scientific">Altererythrobacter lutimaris</name>
    <dbReference type="NCBI Taxonomy" id="2743979"/>
    <lineage>
        <taxon>Bacteria</taxon>
        <taxon>Pseudomonadati</taxon>
        <taxon>Pseudomonadota</taxon>
        <taxon>Alphaproteobacteria</taxon>
        <taxon>Sphingomonadales</taxon>
        <taxon>Erythrobacteraceae</taxon>
        <taxon>Altererythrobacter</taxon>
    </lineage>
</organism>
<dbReference type="Gene3D" id="1.10.530.10">
    <property type="match status" value="1"/>
</dbReference>
<dbReference type="Pfam" id="PF01464">
    <property type="entry name" value="SLT"/>
    <property type="match status" value="1"/>
</dbReference>
<accession>A0A850H4H1</accession>
<keyword evidence="6" id="KW-1185">Reference proteome</keyword>
<evidence type="ECO:0000256" key="3">
    <source>
        <dbReference type="ARBA" id="ARBA00022729"/>
    </source>
</evidence>
<evidence type="ECO:0000313" key="6">
    <source>
        <dbReference type="Proteomes" id="UP000546031"/>
    </source>
</evidence>
<dbReference type="GO" id="GO:0004553">
    <property type="term" value="F:hydrolase activity, hydrolyzing O-glycosyl compounds"/>
    <property type="evidence" value="ECO:0007669"/>
    <property type="project" value="InterPro"/>
</dbReference>
<dbReference type="SUPFAM" id="SSF48435">
    <property type="entry name" value="Bacterial muramidases"/>
    <property type="match status" value="1"/>
</dbReference>
<dbReference type="PANTHER" id="PTHR37423">
    <property type="entry name" value="SOLUBLE LYTIC MUREIN TRANSGLYCOSYLASE-RELATED"/>
    <property type="match status" value="1"/>
</dbReference>
<dbReference type="InterPro" id="IPR008258">
    <property type="entry name" value="Transglycosylase_SLT_dom_1"/>
</dbReference>
<evidence type="ECO:0000256" key="2">
    <source>
        <dbReference type="ARBA" id="ARBA00009387"/>
    </source>
</evidence>
<evidence type="ECO:0000313" key="5">
    <source>
        <dbReference type="EMBL" id="NVE94094.1"/>
    </source>
</evidence>
<dbReference type="PROSITE" id="PS51257">
    <property type="entry name" value="PROKAR_LIPOPROTEIN"/>
    <property type="match status" value="1"/>
</dbReference>
<reference evidence="5 6" key="1">
    <citation type="submission" date="2020-06" db="EMBL/GenBank/DDBJ databases">
        <title>Altererythrobacter lutimaris sp. nov., a marine bacterium isolated from a tidal flat.</title>
        <authorList>
            <person name="Kim D."/>
            <person name="Yoo Y."/>
            <person name="Kim J.-J."/>
        </authorList>
    </citation>
    <scope>NUCLEOTIDE SEQUENCE [LARGE SCALE GENOMIC DNA]</scope>
    <source>
        <strain evidence="5 6">JGD-16</strain>
    </source>
</reference>
<keyword evidence="3" id="KW-0732">Signal</keyword>
<dbReference type="EMBL" id="JABWTA010000001">
    <property type="protein sequence ID" value="NVE94094.1"/>
    <property type="molecule type" value="Genomic_DNA"/>
</dbReference>
<dbReference type="AlphaFoldDB" id="A0A850H4H1"/>
<comment type="similarity">
    <text evidence="2">Belongs to the virb1 family.</text>
</comment>
<dbReference type="PANTHER" id="PTHR37423:SF2">
    <property type="entry name" value="MEMBRANE-BOUND LYTIC MUREIN TRANSGLYCOSYLASE C"/>
    <property type="match status" value="1"/>
</dbReference>
<dbReference type="GO" id="GO:0042597">
    <property type="term" value="C:periplasmic space"/>
    <property type="evidence" value="ECO:0007669"/>
    <property type="project" value="InterPro"/>
</dbReference>
<dbReference type="Proteomes" id="UP000546031">
    <property type="component" value="Unassembled WGS sequence"/>
</dbReference>
<feature type="domain" description="Transglycosylase SLT" evidence="4">
    <location>
        <begin position="511"/>
        <end position="615"/>
    </location>
</feature>
<dbReference type="CDD" id="cd13401">
    <property type="entry name" value="Slt70-like"/>
    <property type="match status" value="1"/>
</dbReference>
<name>A0A850H4H1_9SPHN</name>
<sequence length="668" mass="74138">MDSIFRSLGDPKNSKLRNAASLLIIGACGASLLAFTLPATAHSPSLSEQARGSLVAKQPSGITQAIARWEFLTEPRNTEMGFDAYAGFALKYPEFPRSNIIRLRAENALDNDSPSSEELVGYFDRHPPLTNPAKARYALALAALQRSEAVDVARDAWRGGEMSGPSEAYLFGSYGSQLSSADHDARMDALLWQGQQEAANRQIAYVSPEKRNMFMARLALIEGKTPSSAGLTVPEGAWADPGYVYNLSRYYRTSGQVPAAVNLLANRSPFNEPVLDPEDMVGEMLRVAKAASASSAVRIASNVDDLFAPGFDVSSGSFTLRDRYTDLMWLGGTKALWEMKDGAKASPLFYRYGLGAKTPLTRSKGFFWAGRAARQAGFEAKAIEYFEQAADFPQYYYGQLALFEMGKPMPAFADLPQVTVSPEMRAEFNARSDVKALRAMAKDRRAWQTERRFFEAIADTADTPEEMTLVAQLAAETGLKEFEVVAGMVSGEHQLESFERLGFPTVDTPPGTDWTMVHAIARQESEFDRNRRSHANAIGMMQLLRSTAREEAGILGIQYMSASLTEDPQYNIRLGDAHFARRMDLYGGAYPLAIASYNAGPGRVRQWIRLNGDPRRDDIDWVEWIEKIPANFETRYYVMRVLGNAVTYSHMYPEKAGTPRTIDTFLRR</sequence>
<evidence type="ECO:0000259" key="4">
    <source>
        <dbReference type="Pfam" id="PF01464"/>
    </source>
</evidence>
<comment type="similarity">
    <text evidence="1">Belongs to the transglycosylase Slt family.</text>
</comment>
<dbReference type="Gene3D" id="1.25.20.10">
    <property type="entry name" value="Bacterial muramidases"/>
    <property type="match status" value="1"/>
</dbReference>
<protein>
    <submittedName>
        <fullName evidence="5">Lytic transglycosylase domain-containing protein</fullName>
    </submittedName>
</protein>
<proteinExistence type="inferred from homology"/>
<dbReference type="SUPFAM" id="SSF53955">
    <property type="entry name" value="Lysozyme-like"/>
    <property type="match status" value="1"/>
</dbReference>
<evidence type="ECO:0000256" key="1">
    <source>
        <dbReference type="ARBA" id="ARBA00007734"/>
    </source>
</evidence>
<dbReference type="InterPro" id="IPR008939">
    <property type="entry name" value="Lytic_TGlycosylase_superhlx_U"/>
</dbReference>
<gene>
    <name evidence="5" type="ORF">HUO12_04195</name>
</gene>